<dbReference type="CDD" id="cd01647">
    <property type="entry name" value="RT_LTR"/>
    <property type="match status" value="1"/>
</dbReference>
<dbReference type="InterPro" id="IPR036412">
    <property type="entry name" value="HAD-like_sf"/>
</dbReference>
<sequence>MSCFVFCHRWSPQSTWEKNHISTNFSGKEIVEPVMRMYTEATNGSYIETKESALVWHYYNVYPDSGSWQAKELLDHFENLFANEPFFVKKGKHIIEVKSQVHIYLFISQHMTILMCASLPNSHTYRTNPQETKEIESQVDDLLKKGWVQKSLSPCVVPVLLVPKKDGKWRMCTDGKAINNITIKYRHRIPRLNDMLDELHGAIIVSKIDLKNEHLGHLREVLIILWDNNLYANFEKCTFYQNQVNFLGFIVGTLCPHKIPKKAIQDWPTPKSVGEVRSFHGLASFYRRFVKGFSTLASPINDLVKKDVPFIWGEA</sequence>
<accession>A0A151QS51</accession>
<dbReference type="Gene3D" id="3.30.70.270">
    <property type="match status" value="3"/>
</dbReference>
<protein>
    <submittedName>
        <fullName evidence="1">Alpha,alpha-trehalose-phosphate synthase [UDP-forming] 10</fullName>
    </submittedName>
</protein>
<dbReference type="InterPro" id="IPR043502">
    <property type="entry name" value="DNA/RNA_pol_sf"/>
</dbReference>
<organism evidence="1 2">
    <name type="scientific">Cajanus cajan</name>
    <name type="common">Pigeon pea</name>
    <name type="synonym">Cajanus indicus</name>
    <dbReference type="NCBI Taxonomy" id="3821"/>
    <lineage>
        <taxon>Eukaryota</taxon>
        <taxon>Viridiplantae</taxon>
        <taxon>Streptophyta</taxon>
        <taxon>Embryophyta</taxon>
        <taxon>Tracheophyta</taxon>
        <taxon>Spermatophyta</taxon>
        <taxon>Magnoliopsida</taxon>
        <taxon>eudicotyledons</taxon>
        <taxon>Gunneridae</taxon>
        <taxon>Pentapetalae</taxon>
        <taxon>rosids</taxon>
        <taxon>fabids</taxon>
        <taxon>Fabales</taxon>
        <taxon>Fabaceae</taxon>
        <taxon>Papilionoideae</taxon>
        <taxon>50 kb inversion clade</taxon>
        <taxon>NPAAA clade</taxon>
        <taxon>indigoferoid/millettioid clade</taxon>
        <taxon>Phaseoleae</taxon>
        <taxon>Cajanus</taxon>
    </lineage>
</organism>
<dbReference type="SUPFAM" id="SSF56672">
    <property type="entry name" value="DNA/RNA polymerases"/>
    <property type="match status" value="1"/>
</dbReference>
<dbReference type="Gramene" id="C.cajan_44148.t">
    <property type="protein sequence ID" value="C.cajan_44148.t"/>
    <property type="gene ID" value="C.cajan_44148"/>
</dbReference>
<dbReference type="InterPro" id="IPR050951">
    <property type="entry name" value="Retrovirus_Pol_polyprotein"/>
</dbReference>
<dbReference type="SUPFAM" id="SSF56784">
    <property type="entry name" value="HAD-like"/>
    <property type="match status" value="1"/>
</dbReference>
<dbReference type="PANTHER" id="PTHR37984:SF5">
    <property type="entry name" value="PROTEIN NYNRIN-LIKE"/>
    <property type="match status" value="1"/>
</dbReference>
<dbReference type="Pfam" id="PF02358">
    <property type="entry name" value="Trehalose_PPase"/>
    <property type="match status" value="1"/>
</dbReference>
<evidence type="ECO:0000313" key="2">
    <source>
        <dbReference type="Proteomes" id="UP000075243"/>
    </source>
</evidence>
<dbReference type="STRING" id="3821.A0A151QS51"/>
<dbReference type="EMBL" id="KQ484989">
    <property type="protein sequence ID" value="KYP33106.1"/>
    <property type="molecule type" value="Genomic_DNA"/>
</dbReference>
<name>A0A151QS51_CAJCA</name>
<keyword evidence="2" id="KW-1185">Reference proteome</keyword>
<dbReference type="Proteomes" id="UP000075243">
    <property type="component" value="Unassembled WGS sequence"/>
</dbReference>
<dbReference type="InterPro" id="IPR003337">
    <property type="entry name" value="Trehalose_PPase"/>
</dbReference>
<dbReference type="PANTHER" id="PTHR37984">
    <property type="entry name" value="PROTEIN CBG26694"/>
    <property type="match status" value="1"/>
</dbReference>
<gene>
    <name evidence="1" type="ORF">KK1_046072</name>
</gene>
<reference evidence="1" key="1">
    <citation type="journal article" date="2012" name="Nat. Biotechnol.">
        <title>Draft genome sequence of pigeonpea (Cajanus cajan), an orphan legume crop of resource-poor farmers.</title>
        <authorList>
            <person name="Varshney R.K."/>
            <person name="Chen W."/>
            <person name="Li Y."/>
            <person name="Bharti A.K."/>
            <person name="Saxena R.K."/>
            <person name="Schlueter J.A."/>
            <person name="Donoghue M.T."/>
            <person name="Azam S."/>
            <person name="Fan G."/>
            <person name="Whaley A.M."/>
            <person name="Farmer A.D."/>
            <person name="Sheridan J."/>
            <person name="Iwata A."/>
            <person name="Tuteja R."/>
            <person name="Penmetsa R.V."/>
            <person name="Wu W."/>
            <person name="Upadhyaya H.D."/>
            <person name="Yang S.P."/>
            <person name="Shah T."/>
            <person name="Saxena K.B."/>
            <person name="Michael T."/>
            <person name="McCombie W.R."/>
            <person name="Yang B."/>
            <person name="Zhang G."/>
            <person name="Yang H."/>
            <person name="Wang J."/>
            <person name="Spillane C."/>
            <person name="Cook D.R."/>
            <person name="May G.D."/>
            <person name="Xu X."/>
            <person name="Jackson S.A."/>
        </authorList>
    </citation>
    <scope>NUCLEOTIDE SEQUENCE [LARGE SCALE GENOMIC DNA]</scope>
</reference>
<dbReference type="Gene3D" id="3.10.10.10">
    <property type="entry name" value="HIV Type 1 Reverse Transcriptase, subunit A, domain 1"/>
    <property type="match status" value="1"/>
</dbReference>
<evidence type="ECO:0000313" key="1">
    <source>
        <dbReference type="EMBL" id="KYP33106.1"/>
    </source>
</evidence>
<proteinExistence type="predicted"/>
<dbReference type="InterPro" id="IPR043128">
    <property type="entry name" value="Rev_trsase/Diguanyl_cyclase"/>
</dbReference>
<dbReference type="GO" id="GO:0005992">
    <property type="term" value="P:trehalose biosynthetic process"/>
    <property type="evidence" value="ECO:0007669"/>
    <property type="project" value="InterPro"/>
</dbReference>
<dbReference type="AlphaFoldDB" id="A0A151QS51"/>